<name>A0A9I9EHF0_CUCME</name>
<sequence length="107" mass="12189">MRGVDKGDEMRKSSVTTSTPMVLDTFLVKSRAIRSNFSHLQPQLSSMSSHCLDTSSQLTVQVIQIQFLNEMIMFRCIKDGGRKDEDALNMVVEKIFLINSTDLFRNE</sequence>
<dbReference type="EnsemblPlants" id="MELO3C033801.2.1">
    <property type="protein sequence ID" value="MELO3C033801.2.1"/>
    <property type="gene ID" value="MELO3C033801.2"/>
</dbReference>
<proteinExistence type="predicted"/>
<dbReference type="AlphaFoldDB" id="A0A9I9EHF0"/>
<reference evidence="1" key="1">
    <citation type="submission" date="2023-03" db="UniProtKB">
        <authorList>
            <consortium name="EnsemblPlants"/>
        </authorList>
    </citation>
    <scope>IDENTIFICATION</scope>
</reference>
<organism evidence="1">
    <name type="scientific">Cucumis melo</name>
    <name type="common">Muskmelon</name>
    <dbReference type="NCBI Taxonomy" id="3656"/>
    <lineage>
        <taxon>Eukaryota</taxon>
        <taxon>Viridiplantae</taxon>
        <taxon>Streptophyta</taxon>
        <taxon>Embryophyta</taxon>
        <taxon>Tracheophyta</taxon>
        <taxon>Spermatophyta</taxon>
        <taxon>Magnoliopsida</taxon>
        <taxon>eudicotyledons</taxon>
        <taxon>Gunneridae</taxon>
        <taxon>Pentapetalae</taxon>
        <taxon>rosids</taxon>
        <taxon>fabids</taxon>
        <taxon>Cucurbitales</taxon>
        <taxon>Cucurbitaceae</taxon>
        <taxon>Benincaseae</taxon>
        <taxon>Cucumis</taxon>
    </lineage>
</organism>
<evidence type="ECO:0000313" key="1">
    <source>
        <dbReference type="EnsemblPlants" id="MELO3C033801.2.1"/>
    </source>
</evidence>
<accession>A0A9I9EHF0</accession>
<protein>
    <submittedName>
        <fullName evidence="1">Uncharacterized protein</fullName>
    </submittedName>
</protein>
<dbReference type="Gramene" id="MELO3C033801.2.1">
    <property type="protein sequence ID" value="MELO3C033801.2.1"/>
    <property type="gene ID" value="MELO3C033801.2"/>
</dbReference>